<evidence type="ECO:0000256" key="8">
    <source>
        <dbReference type="RuleBase" id="RU367097"/>
    </source>
</evidence>
<dbReference type="Pfam" id="PF00892">
    <property type="entry name" value="EamA"/>
    <property type="match status" value="1"/>
</dbReference>
<dbReference type="PANTHER" id="PTHR11132">
    <property type="entry name" value="SOLUTE CARRIER FAMILY 35"/>
    <property type="match status" value="1"/>
</dbReference>
<protein>
    <recommendedName>
        <fullName evidence="8">GDP-mannose transporter</fullName>
        <shortName evidence="8">GMT</shortName>
    </recommendedName>
</protein>
<comment type="caution">
    <text evidence="10">The sequence shown here is derived from an EMBL/GenBank/DDBJ whole genome shotgun (WGS) entry which is preliminary data.</text>
</comment>
<feature type="domain" description="EamA" evidence="9">
    <location>
        <begin position="237"/>
        <end position="370"/>
    </location>
</feature>
<feature type="transmembrane region" description="Helical" evidence="8">
    <location>
        <begin position="237"/>
        <end position="257"/>
    </location>
</feature>
<keyword evidence="8" id="KW-0762">Sugar transport</keyword>
<feature type="transmembrane region" description="Helical" evidence="8">
    <location>
        <begin position="116"/>
        <end position="133"/>
    </location>
</feature>
<comment type="subcellular location">
    <subcellularLocation>
        <location evidence="8">Golgi apparatus membrane</location>
        <topology evidence="8">Multi-pass membrane protein</topology>
    </subcellularLocation>
    <subcellularLocation>
        <location evidence="8">Cytoplasmic vesicle membrane</location>
        <topology evidence="8">Multi-pass membrane protein</topology>
    </subcellularLocation>
    <subcellularLocation>
        <location evidence="8">Endoplasmic reticulum membrane</location>
        <topology evidence="8">Multi-pass membrane protein</topology>
    </subcellularLocation>
</comment>
<evidence type="ECO:0000256" key="6">
    <source>
        <dbReference type="ARBA" id="ARBA00022989"/>
    </source>
</evidence>
<evidence type="ECO:0000313" key="10">
    <source>
        <dbReference type="EMBL" id="KAJ5379952.1"/>
    </source>
</evidence>
<evidence type="ECO:0000256" key="1">
    <source>
        <dbReference type="ARBA" id="ARBA00003420"/>
    </source>
</evidence>
<organism evidence="10 11">
    <name type="scientific">Penicillium cataractarum</name>
    <dbReference type="NCBI Taxonomy" id="2100454"/>
    <lineage>
        <taxon>Eukaryota</taxon>
        <taxon>Fungi</taxon>
        <taxon>Dikarya</taxon>
        <taxon>Ascomycota</taxon>
        <taxon>Pezizomycotina</taxon>
        <taxon>Eurotiomycetes</taxon>
        <taxon>Eurotiomycetidae</taxon>
        <taxon>Eurotiales</taxon>
        <taxon>Aspergillaceae</taxon>
        <taxon>Penicillium</taxon>
    </lineage>
</organism>
<gene>
    <name evidence="10" type="ORF">N7496_002380</name>
</gene>
<evidence type="ECO:0000256" key="2">
    <source>
        <dbReference type="ARBA" id="ARBA00010425"/>
    </source>
</evidence>
<dbReference type="EMBL" id="JAPZBS010000002">
    <property type="protein sequence ID" value="KAJ5379952.1"/>
    <property type="molecule type" value="Genomic_DNA"/>
</dbReference>
<dbReference type="OrthoDB" id="5547497at2759"/>
<comment type="similarity">
    <text evidence="2 8">Belongs to the TPT transporter family. SLC35D subfamily.</text>
</comment>
<keyword evidence="11" id="KW-1185">Reference proteome</keyword>
<feature type="transmembrane region" description="Helical" evidence="8">
    <location>
        <begin position="269"/>
        <end position="288"/>
    </location>
</feature>
<evidence type="ECO:0000256" key="3">
    <source>
        <dbReference type="ARBA" id="ARBA00011182"/>
    </source>
</evidence>
<dbReference type="RefSeq" id="XP_056557523.1">
    <property type="nucleotide sequence ID" value="XM_056695311.1"/>
</dbReference>
<name>A0A9W9SKM0_9EURO</name>
<dbReference type="AlphaFoldDB" id="A0A9W9SKM0"/>
<dbReference type="GO" id="GO:0030659">
    <property type="term" value="C:cytoplasmic vesicle membrane"/>
    <property type="evidence" value="ECO:0007669"/>
    <property type="project" value="UniProtKB-SubCell"/>
</dbReference>
<keyword evidence="6 8" id="KW-1133">Transmembrane helix</keyword>
<keyword evidence="8" id="KW-0333">Golgi apparatus</keyword>
<comment type="subunit">
    <text evidence="3 8">Homooligomer.</text>
</comment>
<keyword evidence="8" id="KW-0813">Transport</keyword>
<feature type="transmembrane region" description="Helical" evidence="8">
    <location>
        <begin position="179"/>
        <end position="198"/>
    </location>
</feature>
<keyword evidence="4 8" id="KW-0812">Transmembrane</keyword>
<keyword evidence="5 8" id="KW-0256">Endoplasmic reticulum</keyword>
<reference evidence="10" key="1">
    <citation type="submission" date="2022-11" db="EMBL/GenBank/DDBJ databases">
        <authorList>
            <person name="Petersen C."/>
        </authorList>
    </citation>
    <scope>NUCLEOTIDE SEQUENCE</scope>
    <source>
        <strain evidence="10">IBT 29864</strain>
    </source>
</reference>
<evidence type="ECO:0000256" key="4">
    <source>
        <dbReference type="ARBA" id="ARBA00022692"/>
    </source>
</evidence>
<dbReference type="SUPFAM" id="SSF103481">
    <property type="entry name" value="Multidrug resistance efflux transporter EmrE"/>
    <property type="match status" value="1"/>
</dbReference>
<evidence type="ECO:0000313" key="11">
    <source>
        <dbReference type="Proteomes" id="UP001147782"/>
    </source>
</evidence>
<keyword evidence="8" id="KW-0968">Cytoplasmic vesicle</keyword>
<feature type="transmembrane region" description="Helical" evidence="8">
    <location>
        <begin position="82"/>
        <end position="104"/>
    </location>
</feature>
<dbReference type="GO" id="GO:0000139">
    <property type="term" value="C:Golgi membrane"/>
    <property type="evidence" value="ECO:0007669"/>
    <property type="project" value="UniProtKB-SubCell"/>
</dbReference>
<evidence type="ECO:0000256" key="7">
    <source>
        <dbReference type="ARBA" id="ARBA00023136"/>
    </source>
</evidence>
<sequence>MDQRRLRVLVLPTAREIFAQFHTLGSRFTRGIGLYRLRSSNSPENTTWSDSELKLLEERNVSEPESLEHLPSAEPRNPPSKLCLMLGIMTNIVSTISIVFTNKYVFSHEGLRNCQLAFAAYHFMITGLTLWAITQLRCGDFVAKRIPIHRNFHLVTLTSTQVVLQNLSLAYSSVIFHQLVRLLLTPATAFFSFLLYRATIPRASIIPLIILCGGVGITFYCDSHAPTDQAVGISPEGIVFAFTGVLASALYTTLIGAYQKKLQVNSMQLLLNQAPMSAGFLVCLAPFIDSAPTANLLSPSVCIAIFGSGLLACLVNISQFYVINAVGPVSSTVIGHLKTCMIVALGWYFSDRSISMQSVIGIIMALVGMSL</sequence>
<dbReference type="GeneID" id="81434488"/>
<dbReference type="InterPro" id="IPR000620">
    <property type="entry name" value="EamA_dom"/>
</dbReference>
<keyword evidence="7 8" id="KW-0472">Membrane</keyword>
<reference evidence="10" key="2">
    <citation type="journal article" date="2023" name="IMA Fungus">
        <title>Comparative genomic study of the Penicillium genus elucidates a diverse pangenome and 15 lateral gene transfer events.</title>
        <authorList>
            <person name="Petersen C."/>
            <person name="Sorensen T."/>
            <person name="Nielsen M.R."/>
            <person name="Sondergaard T.E."/>
            <person name="Sorensen J.L."/>
            <person name="Fitzpatrick D.A."/>
            <person name="Frisvad J.C."/>
            <person name="Nielsen K.L."/>
        </authorList>
    </citation>
    <scope>NUCLEOTIDE SEQUENCE</scope>
    <source>
        <strain evidence="10">IBT 29864</strain>
    </source>
</reference>
<comment type="function">
    <text evidence="1 8">Involved in the import of GDP-mannose from the cytoplasm into the Golgi lumen.</text>
</comment>
<accession>A0A9W9SKM0</accession>
<evidence type="ECO:0000256" key="5">
    <source>
        <dbReference type="ARBA" id="ARBA00022824"/>
    </source>
</evidence>
<proteinExistence type="inferred from homology"/>
<dbReference type="InterPro" id="IPR050186">
    <property type="entry name" value="TPT_transporter"/>
</dbReference>
<feature type="transmembrane region" description="Helical" evidence="8">
    <location>
        <begin position="294"/>
        <end position="317"/>
    </location>
</feature>
<dbReference type="GO" id="GO:0005789">
    <property type="term" value="C:endoplasmic reticulum membrane"/>
    <property type="evidence" value="ECO:0007669"/>
    <property type="project" value="UniProtKB-SubCell"/>
</dbReference>
<dbReference type="Proteomes" id="UP001147782">
    <property type="component" value="Unassembled WGS sequence"/>
</dbReference>
<feature type="transmembrane region" description="Helical" evidence="8">
    <location>
        <begin position="329"/>
        <end position="348"/>
    </location>
</feature>
<evidence type="ECO:0000259" key="9">
    <source>
        <dbReference type="Pfam" id="PF00892"/>
    </source>
</evidence>
<dbReference type="InterPro" id="IPR037185">
    <property type="entry name" value="EmrE-like"/>
</dbReference>
<feature type="transmembrane region" description="Helical" evidence="8">
    <location>
        <begin position="205"/>
        <end position="225"/>
    </location>
</feature>